<dbReference type="InterPro" id="IPR050545">
    <property type="entry name" value="Mycobact_MmpL"/>
</dbReference>
<dbReference type="InterPro" id="IPR004869">
    <property type="entry name" value="MMPL_dom"/>
</dbReference>
<comment type="subcellular location">
    <subcellularLocation>
        <location evidence="1">Cell membrane</location>
        <topology evidence="1">Multi-pass membrane protein</topology>
    </subcellularLocation>
</comment>
<dbReference type="Proteomes" id="UP000248985">
    <property type="component" value="Chromosome 1"/>
</dbReference>
<keyword evidence="11" id="KW-1185">Reference proteome</keyword>
<dbReference type="HOGENOM" id="CLU_188917_0_0_11"/>
<dbReference type="EnsemblBacteria" id="ACS31366">
    <property type="protein sequence ID" value="ACS31366"/>
    <property type="gene ID" value="Mlut_18830"/>
</dbReference>
<dbReference type="Pfam" id="PF03176">
    <property type="entry name" value="MMPL"/>
    <property type="match status" value="1"/>
</dbReference>
<evidence type="ECO:0000259" key="8">
    <source>
        <dbReference type="Pfam" id="PF03176"/>
    </source>
</evidence>
<evidence type="ECO:0000313" key="10">
    <source>
        <dbReference type="EMBL" id="SQG47794.1"/>
    </source>
</evidence>
<dbReference type="PANTHER" id="PTHR33406">
    <property type="entry name" value="MEMBRANE PROTEIN MJ1562-RELATED"/>
    <property type="match status" value="1"/>
</dbReference>
<organism evidence="9 11">
    <name type="scientific">Micrococcus luteus (strain ATCC 4698 / DSM 20030 / JCM 1464 / CCM 169 / CCUG 5858 / IAM 1056 / NBRC 3333 / NCIMB 9278 / NCTC 2665 / VKM Ac-2230)</name>
    <name type="common">Micrococcus lysodeikticus</name>
    <dbReference type="NCBI Taxonomy" id="465515"/>
    <lineage>
        <taxon>Bacteria</taxon>
        <taxon>Bacillati</taxon>
        <taxon>Actinomycetota</taxon>
        <taxon>Actinomycetes</taxon>
        <taxon>Micrococcales</taxon>
        <taxon>Micrococcaceae</taxon>
        <taxon>Micrococcus</taxon>
    </lineage>
</organism>
<evidence type="ECO:0000256" key="7">
    <source>
        <dbReference type="SAM" id="Phobius"/>
    </source>
</evidence>
<dbReference type="STRING" id="465515.Mlut_18830"/>
<evidence type="ECO:0000256" key="2">
    <source>
        <dbReference type="ARBA" id="ARBA00010157"/>
    </source>
</evidence>
<dbReference type="KEGG" id="mlu:Mlut_18830"/>
<name>C5CD14_MICLC</name>
<evidence type="ECO:0000256" key="3">
    <source>
        <dbReference type="ARBA" id="ARBA00022475"/>
    </source>
</evidence>
<reference evidence="11" key="2">
    <citation type="journal article" date="2010" name="J. Bacteriol.">
        <title>Genome sequence of the Fleming strain of Micrococcus luteus, a simple free-living actinobacterium.</title>
        <authorList>
            <person name="Young M."/>
            <person name="Artsatbanov V."/>
            <person name="Beller H.R."/>
            <person name="Chandra G."/>
            <person name="Chater K.F."/>
            <person name="Dover L.G."/>
            <person name="Goh E.B."/>
            <person name="Kahan T."/>
            <person name="Kaprelyants A.S."/>
            <person name="Kyrpides N."/>
            <person name="Lapidus A."/>
            <person name="Lowry S.R."/>
            <person name="Lykidis A."/>
            <person name="Mahillon J."/>
            <person name="Markowitz V."/>
            <person name="Mavromatis K."/>
            <person name="Mukamolova G.V."/>
            <person name="Oren A."/>
            <person name="Rokem J.S."/>
            <person name="Smith M.C."/>
            <person name="Young D.I."/>
            <person name="Greenblatt C.L."/>
        </authorList>
    </citation>
    <scope>NUCLEOTIDE SEQUENCE [LARGE SCALE GENOMIC DNA]</scope>
    <source>
        <strain evidence="11">ATCC 4698 / DSM 20030 / JCM 1464 / NBRC 3333 / NCIMB 9278 / NCTC 2665 / VKM Ac-2230</strain>
    </source>
</reference>
<dbReference type="PANTHER" id="PTHR33406:SF6">
    <property type="entry name" value="MEMBRANE PROTEIN YDGH-RELATED"/>
    <property type="match status" value="1"/>
</dbReference>
<keyword evidence="6 7" id="KW-0472">Membrane</keyword>
<evidence type="ECO:0000256" key="6">
    <source>
        <dbReference type="ARBA" id="ARBA00023136"/>
    </source>
</evidence>
<evidence type="ECO:0000256" key="4">
    <source>
        <dbReference type="ARBA" id="ARBA00022692"/>
    </source>
</evidence>
<evidence type="ECO:0000313" key="11">
    <source>
        <dbReference type="Proteomes" id="UP000000738"/>
    </source>
</evidence>
<feature type="transmembrane region" description="Helical" evidence="7">
    <location>
        <begin position="31"/>
        <end position="55"/>
    </location>
</feature>
<reference evidence="9" key="1">
    <citation type="submission" date="2009-05" db="EMBL/GenBank/DDBJ databases">
        <title>Complete sequence of Micrococcus luteus NCTC 2665.</title>
        <authorList>
            <consortium name="US DOE Joint Genome Institute"/>
            <person name="Lucas S."/>
            <person name="Copeland A."/>
            <person name="Lapidus A."/>
            <person name="Glavina del Rio T."/>
            <person name="Dalin E."/>
            <person name="Tice H."/>
            <person name="Bruce D."/>
            <person name="Goodwin L."/>
            <person name="Pitluck S."/>
            <person name="Lowry S."/>
            <person name="Larimer F."/>
            <person name="Land M."/>
            <person name="Hauser L."/>
            <person name="Kyrpides N."/>
            <person name="Lykidis A."/>
            <person name="Young M."/>
            <person name="Greenblatt C."/>
        </authorList>
    </citation>
    <scope>NUCLEOTIDE SEQUENCE</scope>
    <source>
        <strain evidence="9">NCTC 2665</strain>
    </source>
</reference>
<evidence type="ECO:0000313" key="9">
    <source>
        <dbReference type="EMBL" id="ACS31366.1"/>
    </source>
</evidence>
<dbReference type="PATRIC" id="fig|465515.4.peg.1821"/>
<gene>
    <name evidence="10" type="primary">mmpL8_1</name>
    <name evidence="9" type="ordered locus">Mlut_18830</name>
    <name evidence="10" type="ORF">NCTC2665_00559</name>
</gene>
<proteinExistence type="inferred from homology"/>
<dbReference type="eggNOG" id="COG2409">
    <property type="taxonomic scope" value="Bacteria"/>
</dbReference>
<protein>
    <submittedName>
        <fullName evidence="10">Membrane transport protein mmpL8</fullName>
    </submittedName>
</protein>
<dbReference type="AlphaFoldDB" id="C5CD14"/>
<sequence>MTGGVATSTVVALAATFAALAVIPLMFMVQLAFIVAFGVLLDTLIVRSLLIPALVRDIGPRVWWPARAA</sequence>
<keyword evidence="4 7" id="KW-0812">Transmembrane</keyword>
<evidence type="ECO:0000256" key="1">
    <source>
        <dbReference type="ARBA" id="ARBA00004651"/>
    </source>
</evidence>
<comment type="similarity">
    <text evidence="2">Belongs to the resistance-nodulation-cell division (RND) (TC 2.A.6) family. MmpL subfamily.</text>
</comment>
<dbReference type="EMBL" id="CP001628">
    <property type="protein sequence ID" value="ACS31366.1"/>
    <property type="molecule type" value="Genomic_DNA"/>
</dbReference>
<dbReference type="GO" id="GO:0005886">
    <property type="term" value="C:plasma membrane"/>
    <property type="evidence" value="ECO:0007669"/>
    <property type="project" value="UniProtKB-SubCell"/>
</dbReference>
<dbReference type="Proteomes" id="UP000000738">
    <property type="component" value="Chromosome"/>
</dbReference>
<reference evidence="10 12" key="3">
    <citation type="submission" date="2018-06" db="EMBL/GenBank/DDBJ databases">
        <authorList>
            <consortium name="Pathogen Informatics"/>
            <person name="Doyle S."/>
        </authorList>
    </citation>
    <scope>NUCLEOTIDE SEQUENCE [LARGE SCALE GENOMIC DNA]</scope>
    <source>
        <strain evidence="10 12">NCTC2665</strain>
    </source>
</reference>
<keyword evidence="3" id="KW-1003">Cell membrane</keyword>
<feature type="domain" description="Membrane transport protein MMPL" evidence="8">
    <location>
        <begin position="2"/>
        <end position="65"/>
    </location>
</feature>
<evidence type="ECO:0000256" key="5">
    <source>
        <dbReference type="ARBA" id="ARBA00022989"/>
    </source>
</evidence>
<dbReference type="EMBL" id="LS483396">
    <property type="protein sequence ID" value="SQG47794.1"/>
    <property type="molecule type" value="Genomic_DNA"/>
</dbReference>
<accession>C5CD14</accession>
<dbReference type="SUPFAM" id="SSF82866">
    <property type="entry name" value="Multidrug efflux transporter AcrB transmembrane domain"/>
    <property type="match status" value="1"/>
</dbReference>
<evidence type="ECO:0000313" key="12">
    <source>
        <dbReference type="Proteomes" id="UP000248985"/>
    </source>
</evidence>
<keyword evidence="5 7" id="KW-1133">Transmembrane helix</keyword>